<protein>
    <recommendedName>
        <fullName evidence="1">HD/PDEase domain-containing protein</fullName>
    </recommendedName>
</protein>
<comment type="caution">
    <text evidence="2">The sequence shown here is derived from an EMBL/GenBank/DDBJ whole genome shotgun (WGS) entry which is preliminary data.</text>
</comment>
<evidence type="ECO:0000313" key="3">
    <source>
        <dbReference type="Proteomes" id="UP000695562"/>
    </source>
</evidence>
<dbReference type="AlphaFoldDB" id="A0A8J4UU96"/>
<dbReference type="InterPro" id="IPR006674">
    <property type="entry name" value="HD_domain"/>
</dbReference>
<dbReference type="PANTHER" id="PTHR33594:SF1">
    <property type="entry name" value="HD_PDEASE DOMAIN-CONTAINING PROTEIN"/>
    <property type="match status" value="1"/>
</dbReference>
<keyword evidence="3" id="KW-1185">Reference proteome</keyword>
<sequence length="229" mass="26377">MILETIDFVKKELKNLDSSHDWNHIERVWKLALYIAKNEDYKGDLELLQLAAILHDVKDHKYAAKDGTADTATPESAITLFLSSLNYPKDSIAKVCLIVQQISFKNELGNLNQEFLIESKIVQDADRLDAIGAVGISRCFSFGAVHHAKFYDELSSYQSYSDRETKEISQEEYIQKFKSKGSSIDHFYDKLFKLKDMMKTQTGVKLAEQRNQFMISFIKQFDSEIELLK</sequence>
<dbReference type="Pfam" id="PF01966">
    <property type="entry name" value="HD"/>
    <property type="match status" value="1"/>
</dbReference>
<gene>
    <name evidence="2" type="ORF">CYY_010098</name>
</gene>
<reference evidence="2" key="1">
    <citation type="submission" date="2020-01" db="EMBL/GenBank/DDBJ databases">
        <title>Development of genomics and gene disruption for Polysphondylium violaceum indicates a role for the polyketide synthase stlB in stalk morphogenesis.</title>
        <authorList>
            <person name="Narita B."/>
            <person name="Kawabe Y."/>
            <person name="Kin K."/>
            <person name="Saito T."/>
            <person name="Gibbs R."/>
            <person name="Kuspa A."/>
            <person name="Muzny D."/>
            <person name="Queller D."/>
            <person name="Richards S."/>
            <person name="Strassman J."/>
            <person name="Sucgang R."/>
            <person name="Worley K."/>
            <person name="Schaap P."/>
        </authorList>
    </citation>
    <scope>NUCLEOTIDE SEQUENCE</scope>
    <source>
        <strain evidence="2">QSvi11</strain>
    </source>
</reference>
<accession>A0A8J4UU96</accession>
<name>A0A8J4UU96_9MYCE</name>
<feature type="domain" description="HD/PDEase" evidence="1">
    <location>
        <begin position="17"/>
        <end position="140"/>
    </location>
</feature>
<dbReference type="SUPFAM" id="SSF109604">
    <property type="entry name" value="HD-domain/PDEase-like"/>
    <property type="match status" value="1"/>
</dbReference>
<dbReference type="OrthoDB" id="16547at2759"/>
<dbReference type="Proteomes" id="UP000695562">
    <property type="component" value="Unassembled WGS sequence"/>
</dbReference>
<dbReference type="PANTHER" id="PTHR33594">
    <property type="entry name" value="SUPERFAMILY HYDROLASE, PUTATIVE (AFU_ORTHOLOGUE AFUA_1G03035)-RELATED"/>
    <property type="match status" value="1"/>
</dbReference>
<evidence type="ECO:0000313" key="2">
    <source>
        <dbReference type="EMBL" id="KAF2068578.1"/>
    </source>
</evidence>
<dbReference type="CDD" id="cd00077">
    <property type="entry name" value="HDc"/>
    <property type="match status" value="1"/>
</dbReference>
<dbReference type="SMART" id="SM00471">
    <property type="entry name" value="HDc"/>
    <property type="match status" value="1"/>
</dbReference>
<dbReference type="Gene3D" id="1.10.3210.50">
    <property type="match status" value="1"/>
</dbReference>
<evidence type="ECO:0000259" key="1">
    <source>
        <dbReference type="SMART" id="SM00471"/>
    </source>
</evidence>
<dbReference type="InterPro" id="IPR003607">
    <property type="entry name" value="HD/PDEase_dom"/>
</dbReference>
<organism evidence="2 3">
    <name type="scientific">Polysphondylium violaceum</name>
    <dbReference type="NCBI Taxonomy" id="133409"/>
    <lineage>
        <taxon>Eukaryota</taxon>
        <taxon>Amoebozoa</taxon>
        <taxon>Evosea</taxon>
        <taxon>Eumycetozoa</taxon>
        <taxon>Dictyostelia</taxon>
        <taxon>Dictyosteliales</taxon>
        <taxon>Dictyosteliaceae</taxon>
        <taxon>Polysphondylium</taxon>
    </lineage>
</organism>
<dbReference type="EMBL" id="AJWJ01000922">
    <property type="protein sequence ID" value="KAF2068578.1"/>
    <property type="molecule type" value="Genomic_DNA"/>
</dbReference>
<proteinExistence type="predicted"/>